<reference evidence="5" key="3">
    <citation type="submission" date="2003-09" db="EMBL/GenBank/DDBJ databases">
        <authorList>
            <person name="Emmert E.A.B."/>
            <person name="Klimowicz A.K."/>
            <person name="Thomas M.G."/>
            <person name="Handelsman J."/>
        </authorList>
    </citation>
    <scope>NUCLEOTIDE SEQUENCE</scope>
    <source>
        <strain evidence="5">UW85</strain>
    </source>
</reference>
<reference evidence="5" key="1">
    <citation type="journal article" date="1996" name="J. Bacteriol.">
        <title>Zwittermicin A resistance gene from Bacillus cereus.</title>
        <authorList>
            <person name="Milner J.L."/>
            <person name="Stohl E.A."/>
            <person name="Handelsman J."/>
        </authorList>
    </citation>
    <scope>NUCLEOTIDE SEQUENCE</scope>
    <source>
        <strain evidence="5">UW85</strain>
    </source>
</reference>
<name>C0JRF3_BACCE</name>
<keyword evidence="2" id="KW-0808">Transferase</keyword>
<dbReference type="Gene3D" id="3.90.470.20">
    <property type="entry name" value="4'-phosphopantetheinyl transferase domain"/>
    <property type="match status" value="2"/>
</dbReference>
<dbReference type="SUPFAM" id="SSF56214">
    <property type="entry name" value="4'-phosphopantetheinyl transferase"/>
    <property type="match status" value="2"/>
</dbReference>
<proteinExistence type="inferred from homology"/>
<evidence type="ECO:0000256" key="1">
    <source>
        <dbReference type="ARBA" id="ARBA00010990"/>
    </source>
</evidence>
<dbReference type="GO" id="GO:0005829">
    <property type="term" value="C:cytosol"/>
    <property type="evidence" value="ECO:0007669"/>
    <property type="project" value="TreeGrafter"/>
</dbReference>
<evidence type="ECO:0000259" key="3">
    <source>
        <dbReference type="Pfam" id="PF01648"/>
    </source>
</evidence>
<dbReference type="AlphaFoldDB" id="C0JRF3"/>
<feature type="domain" description="4'-phosphopantetheinyl transferase N-terminal" evidence="4">
    <location>
        <begin position="48"/>
        <end position="128"/>
    </location>
</feature>
<evidence type="ECO:0000256" key="2">
    <source>
        <dbReference type="ARBA" id="ARBA00022679"/>
    </source>
</evidence>
<reference evidence="5" key="2">
    <citation type="journal article" date="1999" name="Gene">
        <title>Zwittermicin A biosynthetic cluster.</title>
        <authorList>
            <person name="Stohl E.A."/>
            <person name="Milner J.L."/>
            <person name="Handelsman J."/>
        </authorList>
    </citation>
    <scope>NUCLEOTIDE SEQUENCE</scope>
    <source>
        <strain evidence="5">UW85</strain>
    </source>
</reference>
<dbReference type="InterPro" id="IPR037143">
    <property type="entry name" value="4-PPantetheinyl_Trfase_dom_sf"/>
</dbReference>
<dbReference type="GO" id="GO:0000287">
    <property type="term" value="F:magnesium ion binding"/>
    <property type="evidence" value="ECO:0007669"/>
    <property type="project" value="InterPro"/>
</dbReference>
<dbReference type="InterPro" id="IPR008278">
    <property type="entry name" value="4-PPantetheinyl_Trfase_dom"/>
</dbReference>
<gene>
    <name evidence="5" type="primary">zmaS</name>
</gene>
<dbReference type="PANTHER" id="PTHR12215">
    <property type="entry name" value="PHOSPHOPANTETHEINE TRANSFERASE"/>
    <property type="match status" value="1"/>
</dbReference>
<dbReference type="GO" id="GO:0008897">
    <property type="term" value="F:holo-[acyl-carrier-protein] synthase activity"/>
    <property type="evidence" value="ECO:0007669"/>
    <property type="project" value="InterPro"/>
</dbReference>
<reference evidence="5" key="5">
    <citation type="submission" date="2008-10" db="EMBL/GenBank/DDBJ databases">
        <authorList>
            <person name="Kevany B.M."/>
            <person name="Rasko D.A."/>
            <person name="Thomas M.G."/>
        </authorList>
    </citation>
    <scope>NUCLEOTIDE SEQUENCE</scope>
    <source>
        <strain evidence="5">UW85</strain>
    </source>
</reference>
<feature type="domain" description="4'-phosphopantetheinyl transferase" evidence="3">
    <location>
        <begin position="134"/>
        <end position="202"/>
    </location>
</feature>
<dbReference type="InterPro" id="IPR055066">
    <property type="entry name" value="AASDHPPT_N"/>
</dbReference>
<dbReference type="GO" id="GO:0019878">
    <property type="term" value="P:lysine biosynthetic process via aminoadipic acid"/>
    <property type="evidence" value="ECO:0007669"/>
    <property type="project" value="TreeGrafter"/>
</dbReference>
<accession>C0JRF3</accession>
<comment type="similarity">
    <text evidence="1">Belongs to the P-Pant transferase superfamily. Gsp/Sfp/HetI/AcpT family.</text>
</comment>
<protein>
    <submittedName>
        <fullName evidence="5">ZmaS</fullName>
    </submittedName>
</protein>
<evidence type="ECO:0000313" key="5">
    <source>
        <dbReference type="EMBL" id="ACM79813.1"/>
    </source>
</evidence>
<evidence type="ECO:0000259" key="4">
    <source>
        <dbReference type="Pfam" id="PF22624"/>
    </source>
</evidence>
<organism evidence="5">
    <name type="scientific">Bacillus cereus</name>
    <dbReference type="NCBI Taxonomy" id="1396"/>
    <lineage>
        <taxon>Bacteria</taxon>
        <taxon>Bacillati</taxon>
        <taxon>Bacillota</taxon>
        <taxon>Bacilli</taxon>
        <taxon>Bacillales</taxon>
        <taxon>Bacillaceae</taxon>
        <taxon>Bacillus</taxon>
        <taxon>Bacillus cereus group</taxon>
    </lineage>
</organism>
<reference evidence="5" key="6">
    <citation type="journal article" date="2009" name="Appl. Environ. Microbiol.">
        <title>Characterization of the complete zwittermicin A biosynthesis gene cluster from Bacillus cereus.</title>
        <authorList>
            <person name="Kevany B.M."/>
            <person name="Rasko D.A."/>
            <person name="Thomas M.G."/>
        </authorList>
    </citation>
    <scope>NUCLEOTIDE SEQUENCE</scope>
    <source>
        <strain evidence="5">UW85</strain>
    </source>
</reference>
<reference evidence="5" key="4">
    <citation type="journal article" date="2004" name="Appl. Environ. Microbiol.">
        <title>Genetics of zwittermicin a production by Bacillus cereus.</title>
        <authorList>
            <person name="Emmert E.A."/>
            <person name="Klimowicz A.K."/>
            <person name="Thomas M.G."/>
            <person name="Handelsman J."/>
        </authorList>
    </citation>
    <scope>NUCLEOTIDE SEQUENCE</scope>
    <source>
        <strain evidence="5">UW85</strain>
    </source>
</reference>
<dbReference type="Pfam" id="PF01648">
    <property type="entry name" value="ACPS"/>
    <property type="match status" value="1"/>
</dbReference>
<dbReference type="InterPro" id="IPR050559">
    <property type="entry name" value="P-Pant_transferase_sf"/>
</dbReference>
<dbReference type="PANTHER" id="PTHR12215:SF10">
    <property type="entry name" value="L-AMINOADIPATE-SEMIALDEHYDE DEHYDROGENASE-PHOSPHOPANTETHEINYL TRANSFERASE"/>
    <property type="match status" value="1"/>
</dbReference>
<dbReference type="Pfam" id="PF22624">
    <property type="entry name" value="AASDHPPT_N"/>
    <property type="match status" value="1"/>
</dbReference>
<dbReference type="EMBL" id="FJ430564">
    <property type="protein sequence ID" value="ACM79813.1"/>
    <property type="molecule type" value="Genomic_DNA"/>
</dbReference>
<sequence length="262" mass="31187">MINIKRLENEWELFIVSFLYLYKGLGGKDIMNIYKVRVPGNIEHDIMQKLIRLVSKEKQMKIQKYKRKPDQYSALIGDILIRYLITTNFSKENKDIKYEYNEYGKPYVDELNNFHFNISHSESWVVGAIHEEEVGIDVEKVRPIDTTMIKNIFTEEEFNYLNSLNVEQQLDVFYELWTIKESFVKWIGKGLTIPLNSFVINKNTIFYGDMLSNEVYYKKFTIGKDYKLSCCASLDSFPELIIEIDFVDLCYYFIENKDFYLV</sequence>